<comment type="caution">
    <text evidence="4">The sequence shown here is derived from an EMBL/GenBank/DDBJ whole genome shotgun (WGS) entry which is preliminary data.</text>
</comment>
<dbReference type="Proteomes" id="UP001085076">
    <property type="component" value="Miscellaneous, Linkage group lg06"/>
</dbReference>
<keyword evidence="1" id="KW-0862">Zinc</keyword>
<dbReference type="EMBL" id="JAGGNH010000006">
    <property type="protein sequence ID" value="KAJ0969587.1"/>
    <property type="molecule type" value="Genomic_DNA"/>
</dbReference>
<accession>A0A9D5HAV1</accession>
<dbReference type="PROSITE" id="PS50158">
    <property type="entry name" value="ZF_CCHC"/>
    <property type="match status" value="1"/>
</dbReference>
<dbReference type="GO" id="GO:0003676">
    <property type="term" value="F:nucleic acid binding"/>
    <property type="evidence" value="ECO:0007669"/>
    <property type="project" value="InterPro"/>
</dbReference>
<reference evidence="4" key="2">
    <citation type="journal article" date="2022" name="Hortic Res">
        <title>The genome of Dioscorea zingiberensis sheds light on the biosynthesis, origin and evolution of the medicinally important diosgenin saponins.</title>
        <authorList>
            <person name="Li Y."/>
            <person name="Tan C."/>
            <person name="Li Z."/>
            <person name="Guo J."/>
            <person name="Li S."/>
            <person name="Chen X."/>
            <person name="Wang C."/>
            <person name="Dai X."/>
            <person name="Yang H."/>
            <person name="Song W."/>
            <person name="Hou L."/>
            <person name="Xu J."/>
            <person name="Tong Z."/>
            <person name="Xu A."/>
            <person name="Yuan X."/>
            <person name="Wang W."/>
            <person name="Yang Q."/>
            <person name="Chen L."/>
            <person name="Sun Z."/>
            <person name="Wang K."/>
            <person name="Pan B."/>
            <person name="Chen J."/>
            <person name="Bao Y."/>
            <person name="Liu F."/>
            <person name="Qi X."/>
            <person name="Gang D.R."/>
            <person name="Wen J."/>
            <person name="Li J."/>
        </authorList>
    </citation>
    <scope>NUCLEOTIDE SEQUENCE</scope>
    <source>
        <strain evidence="4">Dzin_1.0</strain>
    </source>
</reference>
<dbReference type="AlphaFoldDB" id="A0A9D5HAV1"/>
<organism evidence="4 5">
    <name type="scientific">Dioscorea zingiberensis</name>
    <dbReference type="NCBI Taxonomy" id="325984"/>
    <lineage>
        <taxon>Eukaryota</taxon>
        <taxon>Viridiplantae</taxon>
        <taxon>Streptophyta</taxon>
        <taxon>Embryophyta</taxon>
        <taxon>Tracheophyta</taxon>
        <taxon>Spermatophyta</taxon>
        <taxon>Magnoliopsida</taxon>
        <taxon>Liliopsida</taxon>
        <taxon>Dioscoreales</taxon>
        <taxon>Dioscoreaceae</taxon>
        <taxon>Dioscorea</taxon>
    </lineage>
</organism>
<evidence type="ECO:0000313" key="4">
    <source>
        <dbReference type="EMBL" id="KAJ0969587.1"/>
    </source>
</evidence>
<dbReference type="InterPro" id="IPR001878">
    <property type="entry name" value="Znf_CCHC"/>
</dbReference>
<protein>
    <recommendedName>
        <fullName evidence="3">CCHC-type domain-containing protein</fullName>
    </recommendedName>
</protein>
<feature type="region of interest" description="Disordered" evidence="2">
    <location>
        <begin position="65"/>
        <end position="91"/>
    </location>
</feature>
<keyword evidence="1" id="KW-0863">Zinc-finger</keyword>
<keyword evidence="1" id="KW-0479">Metal-binding</keyword>
<feature type="region of interest" description="Disordered" evidence="2">
    <location>
        <begin position="22"/>
        <end position="44"/>
    </location>
</feature>
<proteinExistence type="predicted"/>
<evidence type="ECO:0000256" key="2">
    <source>
        <dbReference type="SAM" id="MobiDB-lite"/>
    </source>
</evidence>
<sequence length="281" mass="31961">MTAALEVERKSFYEAMTRRRMNSSYSGNNLGTGASSQAETETGSVKERPWEVVCWKKKRRHSPVEGYMHMTGPSKEGHPRQRHSPPLKRTSSGVVEVCGKCRRPGHVMKECRREEVCRRCEWWGHREARCPISPSEIGLIVLQGVKLAWKKNSKKETGVKDTANTLNGVGNRRDEFGKHKETTSPEVGRQHFSLAVDEDMMAEKEKLSLCSIALVTKIRGIFNHKKVMEEVATIHEPGLEWKAEEYDDQSYLLYCPSTTITQRLESMGEIDFPAFSATFEP</sequence>
<evidence type="ECO:0000256" key="1">
    <source>
        <dbReference type="PROSITE-ProRule" id="PRU00047"/>
    </source>
</evidence>
<dbReference type="SUPFAM" id="SSF57756">
    <property type="entry name" value="Retrovirus zinc finger-like domains"/>
    <property type="match status" value="1"/>
</dbReference>
<evidence type="ECO:0000259" key="3">
    <source>
        <dbReference type="PROSITE" id="PS50158"/>
    </source>
</evidence>
<reference evidence="4" key="1">
    <citation type="submission" date="2021-03" db="EMBL/GenBank/DDBJ databases">
        <authorList>
            <person name="Li Z."/>
            <person name="Yang C."/>
        </authorList>
    </citation>
    <scope>NUCLEOTIDE SEQUENCE</scope>
    <source>
        <strain evidence="4">Dzin_1.0</strain>
        <tissue evidence="4">Leaf</tissue>
    </source>
</reference>
<evidence type="ECO:0000313" key="5">
    <source>
        <dbReference type="Proteomes" id="UP001085076"/>
    </source>
</evidence>
<dbReference type="InterPro" id="IPR036875">
    <property type="entry name" value="Znf_CCHC_sf"/>
</dbReference>
<dbReference type="GO" id="GO:0008270">
    <property type="term" value="F:zinc ion binding"/>
    <property type="evidence" value="ECO:0007669"/>
    <property type="project" value="UniProtKB-KW"/>
</dbReference>
<feature type="domain" description="CCHC-type" evidence="3">
    <location>
        <begin position="98"/>
        <end position="113"/>
    </location>
</feature>
<gene>
    <name evidence="4" type="ORF">J5N97_022464</name>
</gene>
<keyword evidence="5" id="KW-1185">Reference proteome</keyword>
<name>A0A9D5HAV1_9LILI</name>
<dbReference type="Gene3D" id="4.10.60.10">
    <property type="entry name" value="Zinc finger, CCHC-type"/>
    <property type="match status" value="1"/>
</dbReference>
<feature type="compositionally biased region" description="Polar residues" evidence="2">
    <location>
        <begin position="22"/>
        <end position="43"/>
    </location>
</feature>